<keyword evidence="3" id="KW-1185">Reference proteome</keyword>
<accession>A0A0B7N8M9</accession>
<feature type="compositionally biased region" description="Low complexity" evidence="1">
    <location>
        <begin position="56"/>
        <end position="66"/>
    </location>
</feature>
<sequence>MVQQQCLNAQMQLRMATNNIAKSPLPVFPTVSSPMQPLTPQPFQPPIVINPTVAMNNNNSSRASSSVQQRRKKKTSWVSYETSGSS</sequence>
<protein>
    <submittedName>
        <fullName evidence="2">Uncharacterized protein</fullName>
    </submittedName>
</protein>
<dbReference type="EMBL" id="LN726795">
    <property type="protein sequence ID" value="CEP11765.1"/>
    <property type="molecule type" value="Genomic_DNA"/>
</dbReference>
<feature type="compositionally biased region" description="Polar residues" evidence="1">
    <location>
        <begin position="76"/>
        <end position="86"/>
    </location>
</feature>
<dbReference type="AlphaFoldDB" id="A0A0B7N8M9"/>
<reference evidence="2 3" key="1">
    <citation type="submission" date="2014-09" db="EMBL/GenBank/DDBJ databases">
        <authorList>
            <person name="Ellenberger Sabrina"/>
        </authorList>
    </citation>
    <scope>NUCLEOTIDE SEQUENCE [LARGE SCALE GENOMIC DNA]</scope>
    <source>
        <strain evidence="2 3">CBS 412.66</strain>
    </source>
</reference>
<name>A0A0B7N8M9_9FUNG</name>
<evidence type="ECO:0000313" key="3">
    <source>
        <dbReference type="Proteomes" id="UP000054107"/>
    </source>
</evidence>
<feature type="region of interest" description="Disordered" evidence="1">
    <location>
        <begin position="53"/>
        <end position="86"/>
    </location>
</feature>
<evidence type="ECO:0000313" key="2">
    <source>
        <dbReference type="EMBL" id="CEP11765.1"/>
    </source>
</evidence>
<proteinExistence type="predicted"/>
<gene>
    <name evidence="2" type="primary">PARPA_05647.1 scaffold 18756</name>
</gene>
<organism evidence="2 3">
    <name type="scientific">Parasitella parasitica</name>
    <dbReference type="NCBI Taxonomy" id="35722"/>
    <lineage>
        <taxon>Eukaryota</taxon>
        <taxon>Fungi</taxon>
        <taxon>Fungi incertae sedis</taxon>
        <taxon>Mucoromycota</taxon>
        <taxon>Mucoromycotina</taxon>
        <taxon>Mucoromycetes</taxon>
        <taxon>Mucorales</taxon>
        <taxon>Mucorineae</taxon>
        <taxon>Mucoraceae</taxon>
        <taxon>Parasitella</taxon>
    </lineage>
</organism>
<dbReference type="Proteomes" id="UP000054107">
    <property type="component" value="Unassembled WGS sequence"/>
</dbReference>
<evidence type="ECO:0000256" key="1">
    <source>
        <dbReference type="SAM" id="MobiDB-lite"/>
    </source>
</evidence>